<protein>
    <submittedName>
        <fullName evidence="1">Uncharacterized protein</fullName>
    </submittedName>
</protein>
<keyword evidence="2" id="KW-1185">Reference proteome</keyword>
<organism evidence="1 2">
    <name type="scientific">Bifidobacterium amazonense</name>
    <dbReference type="NCBI Taxonomy" id="2809027"/>
    <lineage>
        <taxon>Bacteria</taxon>
        <taxon>Bacillati</taxon>
        <taxon>Actinomycetota</taxon>
        <taxon>Actinomycetes</taxon>
        <taxon>Bifidobacteriales</taxon>
        <taxon>Bifidobacteriaceae</taxon>
        <taxon>Bifidobacterium</taxon>
    </lineage>
</organism>
<evidence type="ECO:0000313" key="2">
    <source>
        <dbReference type="Proteomes" id="UP000710815"/>
    </source>
</evidence>
<comment type="caution">
    <text evidence="1">The sequence shown here is derived from an EMBL/GenBank/DDBJ whole genome shotgun (WGS) entry which is preliminary data.</text>
</comment>
<reference evidence="1 2" key="2">
    <citation type="journal article" date="2021" name="Syst. Appl. Microbiol.">
        <title>Phylogenetic classification of ten novel species belonging to the genus Bifidobacterium comprising B. phasiani sp. nov., B. pongonis sp. nov., B. saguinibicoloris sp. nov., B. colobi sp. nov., B. simiiventris sp. nov., B. santillanense sp. nov., B. miconis sp. nov., B. amazonense sp. nov., B. pluvialisilvae sp. nov., and B. miconisargentati sp. nov.</title>
        <authorList>
            <person name="Lugli G.A."/>
            <person name="Calvete-Torre I."/>
            <person name="Alessandri G."/>
            <person name="Milani C."/>
            <person name="Turroni F."/>
            <person name="Laiolo P."/>
            <person name="Ossiprandi M.C."/>
            <person name="Margolles A."/>
            <person name="Ruiz L."/>
            <person name="Ventura M."/>
        </authorList>
    </citation>
    <scope>NUCLEOTIDE SEQUENCE [LARGE SCALE GENOMIC DNA]</scope>
    <source>
        <strain evidence="1 2">MA1</strain>
    </source>
</reference>
<evidence type="ECO:0000313" key="1">
    <source>
        <dbReference type="EMBL" id="MCH9275671.1"/>
    </source>
</evidence>
<dbReference type="RefSeq" id="WP_241513432.1">
    <property type="nucleotide sequence ID" value="NZ_JAFEJT020000015.1"/>
</dbReference>
<sequence>MPVTPVKTLVVQTSENGAPVLAEPVRLVNPDGTPFTGSVESIAWSNVTGKPASFPTTWDDVSGKPTKFPSYGYDWTNLSGKPTSFPSKWADVSGKPATAAAIADLAADADAAAIVTAVNKAFAAMRTWGLIAK</sequence>
<name>A0ABS9VUA7_9BIFI</name>
<dbReference type="EMBL" id="JAFEJT020000015">
    <property type="protein sequence ID" value="MCH9275671.1"/>
    <property type="molecule type" value="Genomic_DNA"/>
</dbReference>
<gene>
    <name evidence="1" type="ORF">JS533_005205</name>
</gene>
<proteinExistence type="predicted"/>
<accession>A0ABS9VUA7</accession>
<reference evidence="1 2" key="1">
    <citation type="journal article" date="2021" name="Environ. Microbiol.">
        <title>Genetic insights into the dark matter of the mammalian gut microbiota through targeted genome reconstruction.</title>
        <authorList>
            <person name="Lugli G.A."/>
            <person name="Alessandri G."/>
            <person name="Milani C."/>
            <person name="Viappiani A."/>
            <person name="Fontana F."/>
            <person name="Tarracchini C."/>
            <person name="Mancabelli L."/>
            <person name="Argentini C."/>
            <person name="Ruiz L."/>
            <person name="Margolles A."/>
            <person name="van Sinderen D."/>
            <person name="Turroni F."/>
            <person name="Ventura M."/>
        </authorList>
    </citation>
    <scope>NUCLEOTIDE SEQUENCE [LARGE SCALE GENOMIC DNA]</scope>
    <source>
        <strain evidence="1 2">MA1</strain>
    </source>
</reference>
<dbReference type="Proteomes" id="UP000710815">
    <property type="component" value="Unassembled WGS sequence"/>
</dbReference>